<feature type="DNA-binding region" description="Homeobox" evidence="8">
    <location>
        <begin position="235"/>
        <end position="294"/>
    </location>
</feature>
<feature type="compositionally biased region" description="Low complexity" evidence="10">
    <location>
        <begin position="47"/>
        <end position="66"/>
    </location>
</feature>
<dbReference type="GO" id="GO:0000978">
    <property type="term" value="F:RNA polymerase II cis-regulatory region sequence-specific DNA binding"/>
    <property type="evidence" value="ECO:0007669"/>
    <property type="project" value="TreeGrafter"/>
</dbReference>
<feature type="compositionally biased region" description="Acidic residues" evidence="10">
    <location>
        <begin position="189"/>
        <end position="199"/>
    </location>
</feature>
<evidence type="ECO:0000256" key="9">
    <source>
        <dbReference type="RuleBase" id="RU000682"/>
    </source>
</evidence>
<dbReference type="Pfam" id="PF00046">
    <property type="entry name" value="Homeodomain"/>
    <property type="match status" value="1"/>
</dbReference>
<dbReference type="PANTHER" id="PTHR24340:SF34">
    <property type="entry name" value="HOMEOBOX PROTEIN NKX-3.2"/>
    <property type="match status" value="1"/>
</dbReference>
<evidence type="ECO:0000256" key="3">
    <source>
        <dbReference type="ARBA" id="ARBA00023155"/>
    </source>
</evidence>
<dbReference type="Gene3D" id="1.10.10.60">
    <property type="entry name" value="Homeodomain-like"/>
    <property type="match status" value="1"/>
</dbReference>
<evidence type="ECO:0000256" key="1">
    <source>
        <dbReference type="ARBA" id="ARBA00004123"/>
    </source>
</evidence>
<evidence type="ECO:0000256" key="4">
    <source>
        <dbReference type="ARBA" id="ARBA00023242"/>
    </source>
</evidence>
<dbReference type="InterPro" id="IPR001356">
    <property type="entry name" value="HD"/>
</dbReference>
<feature type="compositionally biased region" description="Low complexity" evidence="10">
    <location>
        <begin position="96"/>
        <end position="110"/>
    </location>
</feature>
<dbReference type="FunFam" id="1.10.10.60:FF:000225">
    <property type="entry name" value="NK3 homeobox 2"/>
    <property type="match status" value="1"/>
</dbReference>
<dbReference type="Proteomes" id="UP001190640">
    <property type="component" value="Chromosome 15"/>
</dbReference>
<evidence type="ECO:0000256" key="10">
    <source>
        <dbReference type="SAM" id="MobiDB-lite"/>
    </source>
</evidence>
<dbReference type="SUPFAM" id="SSF46689">
    <property type="entry name" value="Homeodomain-like"/>
    <property type="match status" value="1"/>
</dbReference>
<proteinExistence type="inferred from homology"/>
<dbReference type="PANTHER" id="PTHR24340">
    <property type="entry name" value="HOMEOBOX PROTEIN NKX"/>
    <property type="match status" value="1"/>
</dbReference>
<dbReference type="InterPro" id="IPR017970">
    <property type="entry name" value="Homeobox_CS"/>
</dbReference>
<feature type="region of interest" description="Disordered" evidence="10">
    <location>
        <begin position="80"/>
        <end position="240"/>
    </location>
</feature>
<organism evidence="12 13">
    <name type="scientific">Eublepharis macularius</name>
    <name type="common">Leopard gecko</name>
    <name type="synonym">Cyrtodactylus macularius</name>
    <dbReference type="NCBI Taxonomy" id="481883"/>
    <lineage>
        <taxon>Eukaryota</taxon>
        <taxon>Metazoa</taxon>
        <taxon>Chordata</taxon>
        <taxon>Craniata</taxon>
        <taxon>Vertebrata</taxon>
        <taxon>Euteleostomi</taxon>
        <taxon>Lepidosauria</taxon>
        <taxon>Squamata</taxon>
        <taxon>Bifurcata</taxon>
        <taxon>Gekkota</taxon>
        <taxon>Eublepharidae</taxon>
        <taxon>Eublepharinae</taxon>
        <taxon>Eublepharis</taxon>
    </lineage>
</organism>
<evidence type="ECO:0000313" key="12">
    <source>
        <dbReference type="Proteomes" id="UP001190640"/>
    </source>
</evidence>
<dbReference type="AlphaFoldDB" id="A0AA97KG61"/>
<feature type="compositionally biased region" description="Acidic residues" evidence="10">
    <location>
        <begin position="117"/>
        <end position="140"/>
    </location>
</feature>
<evidence type="ECO:0000256" key="8">
    <source>
        <dbReference type="PROSITE-ProRule" id="PRU00108"/>
    </source>
</evidence>
<keyword evidence="12" id="KW-1185">Reference proteome</keyword>
<dbReference type="CDD" id="cd00086">
    <property type="entry name" value="homeodomain"/>
    <property type="match status" value="1"/>
</dbReference>
<keyword evidence="3 8" id="KW-0371">Homeobox</keyword>
<feature type="region of interest" description="Disordered" evidence="10">
    <location>
        <begin position="1"/>
        <end position="67"/>
    </location>
</feature>
<feature type="compositionally biased region" description="Basic and acidic residues" evidence="10">
    <location>
        <begin position="174"/>
        <end position="188"/>
    </location>
</feature>
<dbReference type="KEGG" id="emc:129342900"/>
<keyword evidence="4 8" id="KW-0539">Nucleus</keyword>
<name>A0AA97KG61_EUBMA</name>
<comment type="similarity">
    <text evidence="5">Belongs to the NK-3 homeobox family.</text>
</comment>
<reference evidence="13" key="1">
    <citation type="submission" date="2025-08" db="UniProtKB">
        <authorList>
            <consortium name="RefSeq"/>
        </authorList>
    </citation>
    <scope>IDENTIFICATION</scope>
    <source>
        <tissue evidence="13">Blood</tissue>
    </source>
</reference>
<dbReference type="PRINTS" id="PR00024">
    <property type="entry name" value="HOMEOBOX"/>
</dbReference>
<keyword evidence="2 8" id="KW-0238">DNA-binding</keyword>
<dbReference type="RefSeq" id="XP_054854834.1">
    <property type="nucleotide sequence ID" value="XM_054998859.1"/>
</dbReference>
<dbReference type="GO" id="GO:0030154">
    <property type="term" value="P:cell differentiation"/>
    <property type="evidence" value="ECO:0007669"/>
    <property type="project" value="TreeGrafter"/>
</dbReference>
<accession>A0AA97KG61</accession>
<evidence type="ECO:0000256" key="6">
    <source>
        <dbReference type="ARBA" id="ARBA00067519"/>
    </source>
</evidence>
<gene>
    <name evidence="13" type="primary">NKX3-2</name>
</gene>
<dbReference type="PROSITE" id="PS50071">
    <property type="entry name" value="HOMEOBOX_2"/>
    <property type="match status" value="1"/>
</dbReference>
<dbReference type="SMART" id="SM00389">
    <property type="entry name" value="HOX"/>
    <property type="match status" value="1"/>
</dbReference>
<dbReference type="GO" id="GO:0005634">
    <property type="term" value="C:nucleus"/>
    <property type="evidence" value="ECO:0007669"/>
    <property type="project" value="UniProtKB-SubCell"/>
</dbReference>
<evidence type="ECO:0000259" key="11">
    <source>
        <dbReference type="PROSITE" id="PS50071"/>
    </source>
</evidence>
<dbReference type="CTD" id="579"/>
<dbReference type="GeneID" id="129342900"/>
<feature type="domain" description="Homeobox" evidence="11">
    <location>
        <begin position="233"/>
        <end position="293"/>
    </location>
</feature>
<evidence type="ECO:0000313" key="13">
    <source>
        <dbReference type="RefSeq" id="XP_054854834.1"/>
    </source>
</evidence>
<dbReference type="InterPro" id="IPR020479">
    <property type="entry name" value="HD_metazoa"/>
</dbReference>
<dbReference type="GO" id="GO:0001501">
    <property type="term" value="P:skeletal system development"/>
    <property type="evidence" value="ECO:0007669"/>
    <property type="project" value="UniProtKB-ARBA"/>
</dbReference>
<dbReference type="InterPro" id="IPR050394">
    <property type="entry name" value="Homeobox_NK-like"/>
</dbReference>
<protein>
    <recommendedName>
        <fullName evidence="6">Homeobox protein Nkx-3.2</fullName>
    </recommendedName>
    <alternativeName>
        <fullName evidence="7">Bagpipe homeobox protein homolog 1</fullName>
    </alternativeName>
</protein>
<dbReference type="PROSITE" id="PS00027">
    <property type="entry name" value="HOMEOBOX_1"/>
    <property type="match status" value="1"/>
</dbReference>
<comment type="subcellular location">
    <subcellularLocation>
        <location evidence="1 8 9">Nucleus</location>
    </subcellularLocation>
</comment>
<sequence>MALRGGGGGGGGSSSSSSSPAPTPFSIQAILNKKDEPGARSPWPGRLQPLLSPAGGALAGPDGAPACCWRLFGDEAAALAVALQQQQPPPPPRQQMPPAAAAPRRPGPAAWDSDSALSEEQEADKEDEEETAGDDDEAAEEELRAARRAPRYASGSRSPSELPGGRKRPPGGLRDCELSARASDRAPPEEEDEDDEEEEGRGKCAKLLSEEEEGAAGAGPAAAAGASTAAPKPRKKRSRAAFSHAQVFELERRFNHQRYLSGPERADLAASLKLTETQVKIWFQNRRYKTKRRQLAADLLASAPAAKKVAVKVLVRDDQRQYHPGEVLRPPPLLSLQPSYYYPYYCLPGWALSACAAAAGTTQ</sequence>
<feature type="compositionally biased region" description="Gly residues" evidence="10">
    <location>
        <begin position="1"/>
        <end position="13"/>
    </location>
</feature>
<evidence type="ECO:0000256" key="7">
    <source>
        <dbReference type="ARBA" id="ARBA00081047"/>
    </source>
</evidence>
<evidence type="ECO:0000256" key="5">
    <source>
        <dbReference type="ARBA" id="ARBA00061541"/>
    </source>
</evidence>
<dbReference type="InterPro" id="IPR009057">
    <property type="entry name" value="Homeodomain-like_sf"/>
</dbReference>
<evidence type="ECO:0000256" key="2">
    <source>
        <dbReference type="ARBA" id="ARBA00023125"/>
    </source>
</evidence>
<dbReference type="GO" id="GO:0000981">
    <property type="term" value="F:DNA-binding transcription factor activity, RNA polymerase II-specific"/>
    <property type="evidence" value="ECO:0007669"/>
    <property type="project" value="InterPro"/>
</dbReference>
<feature type="compositionally biased region" description="Low complexity" evidence="10">
    <location>
        <begin position="218"/>
        <end position="231"/>
    </location>
</feature>